<dbReference type="GO" id="GO:0005634">
    <property type="term" value="C:nucleus"/>
    <property type="evidence" value="ECO:0007669"/>
    <property type="project" value="UniProtKB-SubCell"/>
</dbReference>
<feature type="domain" description="TF-B3" evidence="6">
    <location>
        <begin position="130"/>
        <end position="225"/>
    </location>
</feature>
<keyword evidence="5" id="KW-0539">Nucleus</keyword>
<gene>
    <name evidence="7" type="ordered locus">MTR_4g123470</name>
</gene>
<evidence type="ECO:0000313" key="9">
    <source>
        <dbReference type="Proteomes" id="UP000002051"/>
    </source>
</evidence>
<dbReference type="Gene3D" id="2.40.330.10">
    <property type="entry name" value="DNA-binding pseudobarrel domain"/>
    <property type="match status" value="2"/>
</dbReference>
<sequence length="225" mass="25860">MCFRVKFPSNFTTKVKCSFFTVHVQRQDVGELPPFFVAQYFYELPEQWHLLDGDGNTHSVMFNKSVSRPLLTDGWSALRLFYEFSGSKIIAFQYLGGSRFQIFVFAHNITPVDYPPYHSMSEAPSCYCTFEIPIAGYRSTKSPKELPDTFGKFLRVKHHDYVMLCGPYDNIIPVRLKYTDDPVPNVMFGRGWTSFCAANGIDGGDVLIFKCKCVMDKKYVIISKR</sequence>
<name>G7JQ00_MEDTR</name>
<reference evidence="7 9" key="1">
    <citation type="journal article" date="2011" name="Nature">
        <title>The Medicago genome provides insight into the evolution of rhizobial symbioses.</title>
        <authorList>
            <person name="Young N.D."/>
            <person name="Debelle F."/>
            <person name="Oldroyd G.E."/>
            <person name="Geurts R."/>
            <person name="Cannon S.B."/>
            <person name="Udvardi M.K."/>
            <person name="Benedito V.A."/>
            <person name="Mayer K.F."/>
            <person name="Gouzy J."/>
            <person name="Schoof H."/>
            <person name="Van de Peer Y."/>
            <person name="Proost S."/>
            <person name="Cook D.R."/>
            <person name="Meyers B.C."/>
            <person name="Spannagl M."/>
            <person name="Cheung F."/>
            <person name="De Mita S."/>
            <person name="Krishnakumar V."/>
            <person name="Gundlach H."/>
            <person name="Zhou S."/>
            <person name="Mudge J."/>
            <person name="Bharti A.K."/>
            <person name="Murray J.D."/>
            <person name="Naoumkina M.A."/>
            <person name="Rosen B."/>
            <person name="Silverstein K.A."/>
            <person name="Tang H."/>
            <person name="Rombauts S."/>
            <person name="Zhao P.X."/>
            <person name="Zhou P."/>
            <person name="Barbe V."/>
            <person name="Bardou P."/>
            <person name="Bechner M."/>
            <person name="Bellec A."/>
            <person name="Berger A."/>
            <person name="Berges H."/>
            <person name="Bidwell S."/>
            <person name="Bisseling T."/>
            <person name="Choisne N."/>
            <person name="Couloux A."/>
            <person name="Denny R."/>
            <person name="Deshpande S."/>
            <person name="Dai X."/>
            <person name="Doyle J.J."/>
            <person name="Dudez A.M."/>
            <person name="Farmer A.D."/>
            <person name="Fouteau S."/>
            <person name="Franken C."/>
            <person name="Gibelin C."/>
            <person name="Gish J."/>
            <person name="Goldstein S."/>
            <person name="Gonzalez A.J."/>
            <person name="Green P.J."/>
            <person name="Hallab A."/>
            <person name="Hartog M."/>
            <person name="Hua A."/>
            <person name="Humphray S.J."/>
            <person name="Jeong D.H."/>
            <person name="Jing Y."/>
            <person name="Jocker A."/>
            <person name="Kenton S.M."/>
            <person name="Kim D.J."/>
            <person name="Klee K."/>
            <person name="Lai H."/>
            <person name="Lang C."/>
            <person name="Lin S."/>
            <person name="Macmil S.L."/>
            <person name="Magdelenat G."/>
            <person name="Matthews L."/>
            <person name="McCorrison J."/>
            <person name="Monaghan E.L."/>
            <person name="Mun J.H."/>
            <person name="Najar F.Z."/>
            <person name="Nicholson C."/>
            <person name="Noirot C."/>
            <person name="O'Bleness M."/>
            <person name="Paule C.R."/>
            <person name="Poulain J."/>
            <person name="Prion F."/>
            <person name="Qin B."/>
            <person name="Qu C."/>
            <person name="Retzel E.F."/>
            <person name="Riddle C."/>
            <person name="Sallet E."/>
            <person name="Samain S."/>
            <person name="Samson N."/>
            <person name="Sanders I."/>
            <person name="Saurat O."/>
            <person name="Scarpelli C."/>
            <person name="Schiex T."/>
            <person name="Segurens B."/>
            <person name="Severin A.J."/>
            <person name="Sherrier D.J."/>
            <person name="Shi R."/>
            <person name="Sims S."/>
            <person name="Singer S.R."/>
            <person name="Sinharoy S."/>
            <person name="Sterck L."/>
            <person name="Viollet A."/>
            <person name="Wang B.B."/>
            <person name="Wang K."/>
            <person name="Wang M."/>
            <person name="Wang X."/>
            <person name="Warfsmann J."/>
            <person name="Weissenbach J."/>
            <person name="White D.D."/>
            <person name="White J.D."/>
            <person name="Wiley G.B."/>
            <person name="Wincker P."/>
            <person name="Xing Y."/>
            <person name="Yang L."/>
            <person name="Yao Z."/>
            <person name="Ying F."/>
            <person name="Zhai J."/>
            <person name="Zhou L."/>
            <person name="Zuber A."/>
            <person name="Denarie J."/>
            <person name="Dixon R.A."/>
            <person name="May G.D."/>
            <person name="Schwartz D.C."/>
            <person name="Rogers J."/>
            <person name="Quetier F."/>
            <person name="Town C.D."/>
            <person name="Roe B.A."/>
        </authorList>
    </citation>
    <scope>NUCLEOTIDE SEQUENCE [LARGE SCALE GENOMIC DNA]</scope>
    <source>
        <strain evidence="7">A17</strain>
        <strain evidence="8 9">cv. Jemalong A17</strain>
    </source>
</reference>
<protein>
    <recommendedName>
        <fullName evidence="6">TF-B3 domain-containing protein</fullName>
    </recommendedName>
</protein>
<dbReference type="EnsemblPlants" id="AES92029">
    <property type="protein sequence ID" value="AES92029"/>
    <property type="gene ID" value="MTR_4g123470"/>
</dbReference>
<proteinExistence type="predicted"/>
<evidence type="ECO:0000313" key="7">
    <source>
        <dbReference type="EMBL" id="AES92029.1"/>
    </source>
</evidence>
<keyword evidence="3" id="KW-0238">DNA-binding</keyword>
<keyword evidence="4" id="KW-0804">Transcription</keyword>
<dbReference type="AlphaFoldDB" id="G7JQ00"/>
<evidence type="ECO:0000256" key="3">
    <source>
        <dbReference type="ARBA" id="ARBA00023125"/>
    </source>
</evidence>
<dbReference type="Proteomes" id="UP000002051">
    <property type="component" value="Chromosome 4"/>
</dbReference>
<evidence type="ECO:0000313" key="8">
    <source>
        <dbReference type="EnsemblPlants" id="AES92029"/>
    </source>
</evidence>
<dbReference type="PaxDb" id="3880-AES92029"/>
<evidence type="ECO:0000256" key="1">
    <source>
        <dbReference type="ARBA" id="ARBA00004123"/>
    </source>
</evidence>
<evidence type="ECO:0000256" key="2">
    <source>
        <dbReference type="ARBA" id="ARBA00023015"/>
    </source>
</evidence>
<keyword evidence="9" id="KW-1185">Reference proteome</keyword>
<evidence type="ECO:0000259" key="6">
    <source>
        <dbReference type="SMART" id="SM01019"/>
    </source>
</evidence>
<dbReference type="SMART" id="SM01019">
    <property type="entry name" value="B3"/>
    <property type="match status" value="1"/>
</dbReference>
<dbReference type="GO" id="GO:0003677">
    <property type="term" value="F:DNA binding"/>
    <property type="evidence" value="ECO:0007669"/>
    <property type="project" value="UniProtKB-KW"/>
</dbReference>
<evidence type="ECO:0000256" key="5">
    <source>
        <dbReference type="ARBA" id="ARBA00023242"/>
    </source>
</evidence>
<accession>G7JQ00</accession>
<dbReference type="InterPro" id="IPR015300">
    <property type="entry name" value="DNA-bd_pseudobarrel_sf"/>
</dbReference>
<dbReference type="EMBL" id="CM001220">
    <property type="protein sequence ID" value="AES92029.1"/>
    <property type="molecule type" value="Genomic_DNA"/>
</dbReference>
<dbReference type="OMA" id="KEYCTEY"/>
<organism evidence="7 9">
    <name type="scientific">Medicago truncatula</name>
    <name type="common">Barrel medic</name>
    <name type="synonym">Medicago tribuloides</name>
    <dbReference type="NCBI Taxonomy" id="3880"/>
    <lineage>
        <taxon>Eukaryota</taxon>
        <taxon>Viridiplantae</taxon>
        <taxon>Streptophyta</taxon>
        <taxon>Embryophyta</taxon>
        <taxon>Tracheophyta</taxon>
        <taxon>Spermatophyta</taxon>
        <taxon>Magnoliopsida</taxon>
        <taxon>eudicotyledons</taxon>
        <taxon>Gunneridae</taxon>
        <taxon>Pentapetalae</taxon>
        <taxon>rosids</taxon>
        <taxon>fabids</taxon>
        <taxon>Fabales</taxon>
        <taxon>Fabaceae</taxon>
        <taxon>Papilionoideae</taxon>
        <taxon>50 kb inversion clade</taxon>
        <taxon>NPAAA clade</taxon>
        <taxon>Hologalegina</taxon>
        <taxon>IRL clade</taxon>
        <taxon>Trifolieae</taxon>
        <taxon>Medicago</taxon>
    </lineage>
</organism>
<dbReference type="SUPFAM" id="SSF101936">
    <property type="entry name" value="DNA-binding pseudobarrel domain"/>
    <property type="match status" value="2"/>
</dbReference>
<reference evidence="7 9" key="2">
    <citation type="journal article" date="2014" name="BMC Genomics">
        <title>An improved genome release (version Mt4.0) for the model legume Medicago truncatula.</title>
        <authorList>
            <person name="Tang H."/>
            <person name="Krishnakumar V."/>
            <person name="Bidwell S."/>
            <person name="Rosen B."/>
            <person name="Chan A."/>
            <person name="Zhou S."/>
            <person name="Gentzbittel L."/>
            <person name="Childs K.L."/>
            <person name="Yandell M."/>
            <person name="Gundlach H."/>
            <person name="Mayer K.F."/>
            <person name="Schwartz D.C."/>
            <person name="Town C.D."/>
        </authorList>
    </citation>
    <scope>GENOME REANNOTATION</scope>
    <source>
        <strain evidence="8 9">cv. Jemalong A17</strain>
    </source>
</reference>
<evidence type="ECO:0000256" key="4">
    <source>
        <dbReference type="ARBA" id="ARBA00023163"/>
    </source>
</evidence>
<reference evidence="8" key="3">
    <citation type="submission" date="2015-04" db="UniProtKB">
        <authorList>
            <consortium name="EnsemblPlants"/>
        </authorList>
    </citation>
    <scope>IDENTIFICATION</scope>
    <source>
        <strain evidence="8">cv. Jemalong A17</strain>
    </source>
</reference>
<dbReference type="HOGENOM" id="CLU_1206364_0_0_1"/>
<comment type="subcellular location">
    <subcellularLocation>
        <location evidence="1">Nucleus</location>
    </subcellularLocation>
</comment>
<dbReference type="InterPro" id="IPR003340">
    <property type="entry name" value="B3_DNA-bd"/>
</dbReference>
<keyword evidence="2" id="KW-0805">Transcription regulation</keyword>